<feature type="compositionally biased region" description="Pro residues" evidence="4">
    <location>
        <begin position="298"/>
        <end position="311"/>
    </location>
</feature>
<dbReference type="SUPFAM" id="SSF46785">
    <property type="entry name" value="Winged helix' DNA-binding domain"/>
    <property type="match status" value="1"/>
</dbReference>
<feature type="region of interest" description="Disordered" evidence="4">
    <location>
        <begin position="283"/>
        <end position="334"/>
    </location>
</feature>
<evidence type="ECO:0000256" key="3">
    <source>
        <dbReference type="ARBA" id="ARBA00023242"/>
    </source>
</evidence>
<dbReference type="InterPro" id="IPR006909">
    <property type="entry name" value="Rad21/Rec8_C_eu"/>
</dbReference>
<dbReference type="EMBL" id="BPWL01000001">
    <property type="protein sequence ID" value="GJJ06472.1"/>
    <property type="molecule type" value="Genomic_DNA"/>
</dbReference>
<dbReference type="InterPro" id="IPR036390">
    <property type="entry name" value="WH_DNA-bd_sf"/>
</dbReference>
<feature type="domain" description="Rad21/Rec8-like protein N-terminal" evidence="6">
    <location>
        <begin position="1"/>
        <end position="101"/>
    </location>
</feature>
<comment type="subcellular location">
    <subcellularLocation>
        <location evidence="1">Nucleus</location>
    </subcellularLocation>
</comment>
<evidence type="ECO:0008006" key="9">
    <source>
        <dbReference type="Google" id="ProtNLM"/>
    </source>
</evidence>
<accession>A0AAV4ZYY8</accession>
<proteinExistence type="inferred from homology"/>
<dbReference type="InterPro" id="IPR023093">
    <property type="entry name" value="ScpA-like_C"/>
</dbReference>
<protein>
    <recommendedName>
        <fullName evidence="9">Double-strand-break repair protein rad21</fullName>
    </recommendedName>
</protein>
<dbReference type="AlphaFoldDB" id="A0AAV4ZYY8"/>
<evidence type="ECO:0000256" key="4">
    <source>
        <dbReference type="SAM" id="MobiDB-lite"/>
    </source>
</evidence>
<comment type="similarity">
    <text evidence="2">Belongs to the rad21 family.</text>
</comment>
<evidence type="ECO:0000259" key="5">
    <source>
        <dbReference type="Pfam" id="PF04824"/>
    </source>
</evidence>
<dbReference type="Gene3D" id="1.10.10.580">
    <property type="entry name" value="Structural maintenance of chromosome 1. Chain E"/>
    <property type="match status" value="1"/>
</dbReference>
<comment type="caution">
    <text evidence="7">The sequence shown here is derived from an EMBL/GenBank/DDBJ whole genome shotgun (WGS) entry which is preliminary data.</text>
</comment>
<feature type="domain" description="Rad21/Rec8-like protein C-terminal eukaryotic" evidence="5">
    <location>
        <begin position="607"/>
        <end position="657"/>
    </location>
</feature>
<dbReference type="InterPro" id="IPR006910">
    <property type="entry name" value="Rad21_Rec8_N"/>
</dbReference>
<gene>
    <name evidence="7" type="ORF">Clacol_000664</name>
</gene>
<evidence type="ECO:0000256" key="2">
    <source>
        <dbReference type="ARBA" id="ARBA00009870"/>
    </source>
</evidence>
<dbReference type="InterPro" id="IPR039781">
    <property type="entry name" value="Rad21/Rec8-like"/>
</dbReference>
<reference evidence="7" key="1">
    <citation type="submission" date="2021-10" db="EMBL/GenBank/DDBJ databases">
        <title>De novo Genome Assembly of Clathrus columnatus (Basidiomycota, Fungi) Using Illumina and Nanopore Sequence Data.</title>
        <authorList>
            <person name="Ogiso-Tanaka E."/>
            <person name="Itagaki H."/>
            <person name="Hosoya T."/>
            <person name="Hosaka K."/>
        </authorList>
    </citation>
    <scope>NUCLEOTIDE SEQUENCE</scope>
    <source>
        <strain evidence="7">MO-923</strain>
    </source>
</reference>
<dbReference type="GO" id="GO:0030892">
    <property type="term" value="C:mitotic cohesin complex"/>
    <property type="evidence" value="ECO:0007669"/>
    <property type="project" value="TreeGrafter"/>
</dbReference>
<dbReference type="GO" id="GO:0007064">
    <property type="term" value="P:mitotic sister chromatid cohesion"/>
    <property type="evidence" value="ECO:0007669"/>
    <property type="project" value="TreeGrafter"/>
</dbReference>
<name>A0AAV4ZYY8_9AGAM</name>
<dbReference type="GO" id="GO:1990414">
    <property type="term" value="P:replication-born double-strand break repair via sister chromatid exchange"/>
    <property type="evidence" value="ECO:0007669"/>
    <property type="project" value="TreeGrafter"/>
</dbReference>
<sequence length="681" mass="74694">MFYSEAVLSRRGPLAKVWLAAHWERKLSKTQTLQTDISESVDAIMEQDVQVMAPRLSGQLLLGVVRIYSRKAKYLLDDCNEALLKIKMAFRPGVVDMTEDQLAVNRNAITLQPDGLDLDLMLPDLNLDFDFEPQTGGQHIARQADITLATADDLQLDFDDTGYDFGLGPADGIGSQDFELDLGLDFGDGPNKNREGNEDMDDSMSVEVARDAITLRDPRDSLGSALFGNVDFDKDLDGRSVHSRDLSEAPLPGGILDLDMDVGMDLDLGINFGEDLLPDIAPPLVKDKGSRDSSPLTELPPTPPKLTPQSPPKVVEETTPKRPVKKPKDKKQIFDSVIELPKNGTFGRNREEISASQTQRDLGEILTKQYFLPASRTIMRLLEVRSDPVSHFMPTKTAPDGTLLFNAGPPGLAPQLSELFMRPITNLSLSSRRRGEDFNERPKKKPRLDENVNGDASDIELVRRAGSVARSIGLGSDIIPNAGVVDFGAGEAAIEDIQLDVDFTLDTSGDAVNMELPSKIGGNETRYSTPAVDFAEDTQTYTDANCPIALFDIAPSQSQVTGQIQEEPDDVVPGQDQTKGFSKNTVKAFSLLQSELDSSADPEGQEKVLTFAQMSEKATRRAASTFFFELLVLSTRDCIKLSQSAPFENIEIRAKDKLWEHNIRVTRHASVAPSIASTFGL</sequence>
<evidence type="ECO:0000313" key="7">
    <source>
        <dbReference type="EMBL" id="GJJ06472.1"/>
    </source>
</evidence>
<dbReference type="PANTHER" id="PTHR12585">
    <property type="entry name" value="SCC1 / RAD21 FAMILY MEMBER"/>
    <property type="match status" value="1"/>
</dbReference>
<evidence type="ECO:0000256" key="1">
    <source>
        <dbReference type="ARBA" id="ARBA00004123"/>
    </source>
</evidence>
<dbReference type="Pfam" id="PF04824">
    <property type="entry name" value="Rad21_Rec8"/>
    <property type="match status" value="1"/>
</dbReference>
<keyword evidence="8" id="KW-1185">Reference proteome</keyword>
<feature type="region of interest" description="Disordered" evidence="4">
    <location>
        <begin position="431"/>
        <end position="452"/>
    </location>
</feature>
<dbReference type="PANTHER" id="PTHR12585:SF69">
    <property type="entry name" value="FI11703P"/>
    <property type="match status" value="1"/>
</dbReference>
<evidence type="ECO:0000313" key="8">
    <source>
        <dbReference type="Proteomes" id="UP001050691"/>
    </source>
</evidence>
<organism evidence="7 8">
    <name type="scientific">Clathrus columnatus</name>
    <dbReference type="NCBI Taxonomy" id="1419009"/>
    <lineage>
        <taxon>Eukaryota</taxon>
        <taxon>Fungi</taxon>
        <taxon>Dikarya</taxon>
        <taxon>Basidiomycota</taxon>
        <taxon>Agaricomycotina</taxon>
        <taxon>Agaricomycetes</taxon>
        <taxon>Phallomycetidae</taxon>
        <taxon>Phallales</taxon>
        <taxon>Clathraceae</taxon>
        <taxon>Clathrus</taxon>
    </lineage>
</organism>
<dbReference type="Pfam" id="PF04825">
    <property type="entry name" value="Rad21_Rec8_N"/>
    <property type="match status" value="1"/>
</dbReference>
<evidence type="ECO:0000259" key="6">
    <source>
        <dbReference type="Pfam" id="PF04825"/>
    </source>
</evidence>
<dbReference type="GO" id="GO:0005634">
    <property type="term" value="C:nucleus"/>
    <property type="evidence" value="ECO:0007669"/>
    <property type="project" value="UniProtKB-SubCell"/>
</dbReference>
<dbReference type="GO" id="GO:0003682">
    <property type="term" value="F:chromatin binding"/>
    <property type="evidence" value="ECO:0007669"/>
    <property type="project" value="TreeGrafter"/>
</dbReference>
<dbReference type="Proteomes" id="UP001050691">
    <property type="component" value="Unassembled WGS sequence"/>
</dbReference>
<keyword evidence="3" id="KW-0539">Nucleus</keyword>